<feature type="domain" description="Halobacterial output" evidence="1">
    <location>
        <begin position="8"/>
        <end position="81"/>
    </location>
</feature>
<evidence type="ECO:0000313" key="3">
    <source>
        <dbReference type="Proteomes" id="UP000509750"/>
    </source>
</evidence>
<name>A0A7D5GBD6_9EURY</name>
<dbReference type="OrthoDB" id="271604at2157"/>
<dbReference type="Pfam" id="PF18545">
    <property type="entry name" value="HalOD1"/>
    <property type="match status" value="1"/>
</dbReference>
<dbReference type="RefSeq" id="WP_179168947.1">
    <property type="nucleotide sequence ID" value="NZ_CP058529.1"/>
</dbReference>
<reference evidence="2 3" key="1">
    <citation type="submission" date="2020-07" db="EMBL/GenBank/DDBJ databases">
        <title>Gai3-2, isolated from salt lake.</title>
        <authorList>
            <person name="Cui H."/>
            <person name="Shi X."/>
        </authorList>
    </citation>
    <scope>NUCLEOTIDE SEQUENCE [LARGE SCALE GENOMIC DNA]</scope>
    <source>
        <strain evidence="2 3">Gai3-2</strain>
    </source>
</reference>
<protein>
    <recommendedName>
        <fullName evidence="1">Halobacterial output domain-containing protein</fullName>
    </recommendedName>
</protein>
<sequence length="88" mass="9561">MRYQIGPDEPVDVAVVSAVSAAEECAPEALPQLTEAVNPDALNEIFAPKDEGPTRRSGTVSFDYSNSRVTIERNEYLTVEPLDVIPTP</sequence>
<gene>
    <name evidence="2" type="ORF">HUG10_07345</name>
</gene>
<proteinExistence type="predicted"/>
<dbReference type="Proteomes" id="UP000509750">
    <property type="component" value="Chromosome"/>
</dbReference>
<accession>A0A7D5GBD6</accession>
<dbReference type="AlphaFoldDB" id="A0A7D5GBD6"/>
<keyword evidence="3" id="KW-1185">Reference proteome</keyword>
<dbReference type="GeneID" id="56028636"/>
<evidence type="ECO:0000259" key="1">
    <source>
        <dbReference type="Pfam" id="PF18545"/>
    </source>
</evidence>
<dbReference type="InterPro" id="IPR040624">
    <property type="entry name" value="HalOD1"/>
</dbReference>
<evidence type="ECO:0000313" key="2">
    <source>
        <dbReference type="EMBL" id="QLG27372.1"/>
    </source>
</evidence>
<dbReference type="KEGG" id="halg:HUG10_07345"/>
<dbReference type="EMBL" id="CP058529">
    <property type="protein sequence ID" value="QLG27372.1"/>
    <property type="molecule type" value="Genomic_DNA"/>
</dbReference>
<organism evidence="2 3">
    <name type="scientific">Halorarum halophilum</name>
    <dbReference type="NCBI Taxonomy" id="2743090"/>
    <lineage>
        <taxon>Archaea</taxon>
        <taxon>Methanobacteriati</taxon>
        <taxon>Methanobacteriota</taxon>
        <taxon>Stenosarchaea group</taxon>
        <taxon>Halobacteria</taxon>
        <taxon>Halobacteriales</taxon>
        <taxon>Haloferacaceae</taxon>
        <taxon>Halorarum</taxon>
    </lineage>
</organism>